<name>A0A9Q9B3C3_9PEZI</name>
<dbReference type="PANTHER" id="PTHR15496:SF2">
    <property type="entry name" value="GENERAL TRANSCRIPTION FACTOR 3C POLYPEPTIDE 4"/>
    <property type="match status" value="1"/>
</dbReference>
<evidence type="ECO:0000313" key="4">
    <source>
        <dbReference type="Proteomes" id="UP001056384"/>
    </source>
</evidence>
<keyword evidence="3" id="KW-0862">Zinc</keyword>
<dbReference type="GO" id="GO:0008270">
    <property type="term" value="F:zinc ion binding"/>
    <property type="evidence" value="ECO:0007669"/>
    <property type="project" value="UniProtKB-KW"/>
</dbReference>
<dbReference type="InterPro" id="IPR024761">
    <property type="entry name" value="TFIIIC_delta_N"/>
</dbReference>
<gene>
    <name evidence="3" type="ORF">Slin15195_G098000</name>
</gene>
<keyword evidence="3" id="KW-0863">Zinc-finger</keyword>
<keyword evidence="3" id="KW-0479">Metal-binding</keyword>
<dbReference type="OrthoDB" id="6021743at2759"/>
<protein>
    <submittedName>
        <fullName evidence="3">Transcription factor IIIC, 90kDa subunit, transcription factor IIIC zinc-finger</fullName>
    </submittedName>
</protein>
<dbReference type="AlphaFoldDB" id="A0A9Q9B3C3"/>
<dbReference type="PANTHER" id="PTHR15496">
    <property type="entry name" value="GENERAL TRANSCRIPTION FACTOR 3C POLYPEPTIDE 4 FAMILY"/>
    <property type="match status" value="1"/>
</dbReference>
<feature type="domain" description="Transcription factor IIIC putative zinc-finger" evidence="2">
    <location>
        <begin position="659"/>
        <end position="789"/>
    </location>
</feature>
<reference evidence="3" key="1">
    <citation type="submission" date="2022-06" db="EMBL/GenBank/DDBJ databases">
        <title>Complete genome sequences of two strains of the flax pathogen Septoria linicola.</title>
        <authorList>
            <person name="Lapalu N."/>
            <person name="Simon A."/>
            <person name="Demenou B."/>
            <person name="Paumier D."/>
            <person name="Guillot M.-P."/>
            <person name="Gout L."/>
            <person name="Valade R."/>
        </authorList>
    </citation>
    <scope>NUCLEOTIDE SEQUENCE</scope>
    <source>
        <strain evidence="3">SE15195</strain>
    </source>
</reference>
<dbReference type="InterPro" id="IPR024764">
    <property type="entry name" value="TFIIIC_Znf"/>
</dbReference>
<organism evidence="3 4">
    <name type="scientific">Septoria linicola</name>
    <dbReference type="NCBI Taxonomy" id="215465"/>
    <lineage>
        <taxon>Eukaryota</taxon>
        <taxon>Fungi</taxon>
        <taxon>Dikarya</taxon>
        <taxon>Ascomycota</taxon>
        <taxon>Pezizomycotina</taxon>
        <taxon>Dothideomycetes</taxon>
        <taxon>Dothideomycetidae</taxon>
        <taxon>Mycosphaerellales</taxon>
        <taxon>Mycosphaerellaceae</taxon>
        <taxon>Septoria</taxon>
    </lineage>
</organism>
<dbReference type="Proteomes" id="UP001056384">
    <property type="component" value="Chromosome 8"/>
</dbReference>
<sequence length="791" mass="86799">MACTLTVPFWPTSYDNLHWSRDNRLAVLGGEHILILTPRLKEPTPGRLWWDTENLIRINAFTTAEIPRAAVLSDLNTSIGEELSVFQVHAAAWSPSGLAKHGDCGLAVLTTNHVLSIWSTETKGKETPAWTRTVVINHAVRRFYEDQAADRQEGNEDARDRYERLQVQQRVRAFEWLPPIYSDLERSHPALFTGSQSLVVATEGGHLLLVHVSSPHNDRLSGEQSWSAVVIDCLAVVHAASLLEANGEQLPDIATAMPKPHPSIYIGADHVAAGDWQQDKNSEMHCLALVFVFQGKLFSTMLRHDVNGVPSFAPPSAVRWHVREHADMTGPLQITPGTDAGCLTAFANDLVLHGQLAFDTKDQNVVLDAQSHHLDERWDDVSGSLITSNPTGGSCLHIISHLSTSTAPTHALRLPLSSEDGNVESAWHFALATSKAAYGATYDLGENVQERTWGIASAPIGGYLATCASMHPNDVVAYVINAEQTSVLNITLEPDIRVHPSELQPGTLGAFTGLPSGTVLFFLMRYLERKAEEDTDAEHDHYSLAKTVRGLLSAENYADEIDLNNASDTLEMLLGRLKIYIFANAEVRHAQAIRICDLAGGASVLRAECMVTIIRHIAGALLAIQHTLIELNALSMNVKRIYDVALSKLDSNFKLGSFESSARDWSEECKICHQSIAFESFKWARCQQGHQFGRCALSLLAIQEPGTTKQCGVCNLQYLDETAVAEFMPASQDLQMVDVPEGEVSRSTPANDMWVEISRGGDATARSTTTLARLLFAACDVCIYCGGRFKD</sequence>
<keyword evidence="4" id="KW-1185">Reference proteome</keyword>
<evidence type="ECO:0000259" key="2">
    <source>
        <dbReference type="Pfam" id="PF12660"/>
    </source>
</evidence>
<dbReference type="EMBL" id="CP099425">
    <property type="protein sequence ID" value="USW56481.1"/>
    <property type="molecule type" value="Genomic_DNA"/>
</dbReference>
<evidence type="ECO:0000259" key="1">
    <source>
        <dbReference type="Pfam" id="PF12657"/>
    </source>
</evidence>
<proteinExistence type="predicted"/>
<evidence type="ECO:0000313" key="3">
    <source>
        <dbReference type="EMBL" id="USW56481.1"/>
    </source>
</evidence>
<dbReference type="GO" id="GO:0004402">
    <property type="term" value="F:histone acetyltransferase activity"/>
    <property type="evidence" value="ECO:0007669"/>
    <property type="project" value="InterPro"/>
</dbReference>
<dbReference type="GO" id="GO:0006384">
    <property type="term" value="P:transcription initiation at RNA polymerase III promoter"/>
    <property type="evidence" value="ECO:0007669"/>
    <property type="project" value="InterPro"/>
</dbReference>
<dbReference type="GO" id="GO:0000127">
    <property type="term" value="C:transcription factor TFIIIC complex"/>
    <property type="evidence" value="ECO:0007669"/>
    <property type="project" value="InterPro"/>
</dbReference>
<dbReference type="InterPro" id="IPR044230">
    <property type="entry name" value="GTF3C4"/>
</dbReference>
<feature type="domain" description="Transcription factor IIIC 90kDa subunit N-terminal" evidence="1">
    <location>
        <begin position="19"/>
        <end position="492"/>
    </location>
</feature>
<dbReference type="Pfam" id="PF12657">
    <property type="entry name" value="TFIIIC_delta"/>
    <property type="match status" value="1"/>
</dbReference>
<accession>A0A9Q9B3C3</accession>
<dbReference type="Pfam" id="PF12660">
    <property type="entry name" value="zf-TFIIIC"/>
    <property type="match status" value="1"/>
</dbReference>